<proteinExistence type="inferred from homology"/>
<dbReference type="OrthoDB" id="9801455at2"/>
<keyword evidence="12" id="KW-1185">Reference proteome</keyword>
<dbReference type="RefSeq" id="WP_033507889.1">
    <property type="nucleotide sequence ID" value="NZ_JGYX01000005.1"/>
</dbReference>
<evidence type="ECO:0000259" key="10">
    <source>
        <dbReference type="Pfam" id="PF16369"/>
    </source>
</evidence>
<dbReference type="InterPro" id="IPR023296">
    <property type="entry name" value="Glyco_hydro_beta-prop_sf"/>
</dbReference>
<feature type="active site" description="Proton acceptor" evidence="5">
    <location>
        <position position="53"/>
    </location>
</feature>
<dbReference type="InterPro" id="IPR050727">
    <property type="entry name" value="GH43_arabinanases"/>
</dbReference>
<comment type="pathway">
    <text evidence="1">Glycan metabolism; L-arabinan degradation.</text>
</comment>
<dbReference type="EMBL" id="JGYX01000005">
    <property type="protein sequence ID" value="KFI60551.1"/>
    <property type="molecule type" value="Genomic_DNA"/>
</dbReference>
<feature type="chain" id="PRO_5039375218" evidence="9">
    <location>
        <begin position="26"/>
        <end position="521"/>
    </location>
</feature>
<feature type="domain" description="Extracellular endo-alpha-(1-&gt;5)-L-arabinanase C-terminal" evidence="10">
    <location>
        <begin position="398"/>
        <end position="518"/>
    </location>
</feature>
<feature type="region of interest" description="Disordered" evidence="8">
    <location>
        <begin position="29"/>
        <end position="53"/>
    </location>
</feature>
<sequence length="521" mass="57181">MTASTTLRRLTAALAAAALAVAAFAGCTGAPSSSEQPDGDAQTSQIQRVSSHDPSIVKDGDTYYIFGSHRAWAKSTDLVNWKTFENNLSTDYETILGDIWEEWSKQSTNPDVEGNMWAPDVFWNETMGKWCMYLSVNGDNYRSVIVLLTADDIEGDWTYVGPVVYSGFTKVNVNRTDVEQVLGEDADLTRYQSQSDTGINAIDPTVKTDEDGTMWMVYGSWFGGVWMFKLDPTTGLRDYTATYETVENQSDAYYGIKVAGGFGNSGEGAYLAHANGHWYLFLSYGHLQQTGGYQVRVFRSDSITGPYVDQAGNTAIATRAEGNNWQGDTGIRLMSSIQWSGNDNADIEVSQGHNSVLVDDDGTAYIVYHTRFSDRGEVHEVRVRELMPTADGWLVAAPYEYTGTKADTAGYDVADLAGDYELVTHEKSTYFKGPKKVTDKDSTDYRGVNKPVDITLNEDGTVSGDQTGTWEASEGSNQMTITLGDVTYTGDFAKLPRDLDGKEVMTFSALGGNLCIWGSQQ</sequence>
<dbReference type="Pfam" id="PF16369">
    <property type="entry name" value="GH43_C"/>
    <property type="match status" value="1"/>
</dbReference>
<organism evidence="11 12">
    <name type="scientific">Bifidobacterium pullorum subsp. gallinarum</name>
    <dbReference type="NCBI Taxonomy" id="78344"/>
    <lineage>
        <taxon>Bacteria</taxon>
        <taxon>Bacillati</taxon>
        <taxon>Actinomycetota</taxon>
        <taxon>Actinomycetes</taxon>
        <taxon>Bifidobacteriales</taxon>
        <taxon>Bifidobacteriaceae</taxon>
        <taxon>Bifidobacterium</taxon>
    </lineage>
</organism>
<protein>
    <submittedName>
        <fullName evidence="11">Glycosyl hydrolase, family 43</fullName>
        <ecNumber evidence="11">3.2.1.99</ecNumber>
    </submittedName>
</protein>
<reference evidence="11 12" key="1">
    <citation type="submission" date="2014-03" db="EMBL/GenBank/DDBJ databases">
        <title>Genomics of Bifidobacteria.</title>
        <authorList>
            <person name="Ventura M."/>
            <person name="Milani C."/>
            <person name="Lugli G.A."/>
        </authorList>
    </citation>
    <scope>NUCLEOTIDE SEQUENCE [LARGE SCALE GENOMIC DNA]</scope>
    <source>
        <strain evidence="11 12">LMG 11586</strain>
    </source>
</reference>
<evidence type="ECO:0000256" key="1">
    <source>
        <dbReference type="ARBA" id="ARBA00004834"/>
    </source>
</evidence>
<dbReference type="AlphaFoldDB" id="A0A087AP51"/>
<evidence type="ECO:0000313" key="11">
    <source>
        <dbReference type="EMBL" id="KFI60551.1"/>
    </source>
</evidence>
<keyword evidence="9" id="KW-0732">Signal</keyword>
<comment type="similarity">
    <text evidence="2 7">Belongs to the glycosyl hydrolase 43 family.</text>
</comment>
<evidence type="ECO:0000256" key="4">
    <source>
        <dbReference type="ARBA" id="ARBA00023295"/>
    </source>
</evidence>
<accession>A0A087AP51</accession>
<dbReference type="Proteomes" id="UP000029046">
    <property type="component" value="Unassembled WGS sequence"/>
</dbReference>
<dbReference type="SUPFAM" id="SSF75005">
    <property type="entry name" value="Arabinanase/levansucrase/invertase"/>
    <property type="match status" value="1"/>
</dbReference>
<dbReference type="PANTHER" id="PTHR43301:SF3">
    <property type="entry name" value="ARABINAN ENDO-1,5-ALPHA-L-ARABINOSIDASE A-RELATED"/>
    <property type="match status" value="1"/>
</dbReference>
<dbReference type="Gene3D" id="2.115.10.20">
    <property type="entry name" value="Glycosyl hydrolase domain, family 43"/>
    <property type="match status" value="1"/>
</dbReference>
<keyword evidence="3 7" id="KW-0378">Hydrolase</keyword>
<dbReference type="Gene3D" id="2.40.128.10">
    <property type="match status" value="1"/>
</dbReference>
<dbReference type="GO" id="GO:0005975">
    <property type="term" value="P:carbohydrate metabolic process"/>
    <property type="evidence" value="ECO:0007669"/>
    <property type="project" value="InterPro"/>
</dbReference>
<evidence type="ECO:0000256" key="8">
    <source>
        <dbReference type="SAM" id="MobiDB-lite"/>
    </source>
</evidence>
<evidence type="ECO:0000256" key="9">
    <source>
        <dbReference type="SAM" id="SignalP"/>
    </source>
</evidence>
<feature type="signal peptide" evidence="9">
    <location>
        <begin position="1"/>
        <end position="25"/>
    </location>
</feature>
<comment type="caution">
    <text evidence="11">The sequence shown here is derived from an EMBL/GenBank/DDBJ whole genome shotgun (WGS) entry which is preliminary data.</text>
</comment>
<gene>
    <name evidence="11" type="ORF">BIGA_1144</name>
</gene>
<dbReference type="InterPro" id="IPR006710">
    <property type="entry name" value="Glyco_hydro_43"/>
</dbReference>
<dbReference type="InterPro" id="IPR032291">
    <property type="entry name" value="Abn2_C"/>
</dbReference>
<dbReference type="eggNOG" id="COG3507">
    <property type="taxonomic scope" value="Bacteria"/>
</dbReference>
<feature type="site" description="Important for catalytic activity, responsible for pKa modulation of the active site Glu and correct orientation of both the proton donor and substrate" evidence="6">
    <location>
        <position position="203"/>
    </location>
</feature>
<evidence type="ECO:0000256" key="3">
    <source>
        <dbReference type="ARBA" id="ARBA00022801"/>
    </source>
</evidence>
<feature type="active site" description="Proton donor" evidence="5">
    <location>
        <position position="267"/>
    </location>
</feature>
<dbReference type="CDD" id="cd18832">
    <property type="entry name" value="GH43_GsAbnA-like"/>
    <property type="match status" value="1"/>
</dbReference>
<dbReference type="GO" id="GO:0046558">
    <property type="term" value="F:arabinan endo-1,5-alpha-L-arabinosidase activity"/>
    <property type="evidence" value="ECO:0007669"/>
    <property type="project" value="UniProtKB-EC"/>
</dbReference>
<keyword evidence="4 7" id="KW-0326">Glycosidase</keyword>
<feature type="compositionally biased region" description="Polar residues" evidence="8">
    <location>
        <begin position="30"/>
        <end position="53"/>
    </location>
</feature>
<dbReference type="PANTHER" id="PTHR43301">
    <property type="entry name" value="ARABINAN ENDO-1,5-ALPHA-L-ARABINOSIDASE"/>
    <property type="match status" value="1"/>
</dbReference>
<evidence type="ECO:0000256" key="5">
    <source>
        <dbReference type="PIRSR" id="PIRSR606710-1"/>
    </source>
</evidence>
<evidence type="ECO:0000256" key="7">
    <source>
        <dbReference type="RuleBase" id="RU361187"/>
    </source>
</evidence>
<evidence type="ECO:0000256" key="6">
    <source>
        <dbReference type="PIRSR" id="PIRSR606710-2"/>
    </source>
</evidence>
<name>A0A087AP51_9BIFI</name>
<evidence type="ECO:0000313" key="12">
    <source>
        <dbReference type="Proteomes" id="UP000029046"/>
    </source>
</evidence>
<dbReference type="Pfam" id="PF04616">
    <property type="entry name" value="Glyco_hydro_43"/>
    <property type="match status" value="1"/>
</dbReference>
<dbReference type="EC" id="3.2.1.99" evidence="11"/>
<evidence type="ECO:0000256" key="2">
    <source>
        <dbReference type="ARBA" id="ARBA00009865"/>
    </source>
</evidence>